<evidence type="ECO:0000256" key="10">
    <source>
        <dbReference type="SAM" id="SignalP"/>
    </source>
</evidence>
<dbReference type="PANTHER" id="PTHR24421:SF10">
    <property type="entry name" value="NITRATE_NITRITE SENSOR PROTEIN NARQ"/>
    <property type="match status" value="1"/>
</dbReference>
<dbReference type="Gene3D" id="3.30.565.10">
    <property type="entry name" value="Histidine kinase-like ATPase, C-terminal domain"/>
    <property type="match status" value="1"/>
</dbReference>
<name>A0A839DZC9_9PSEU</name>
<keyword evidence="9" id="KW-0472">Membrane</keyword>
<evidence type="ECO:0000256" key="1">
    <source>
        <dbReference type="ARBA" id="ARBA00000085"/>
    </source>
</evidence>
<evidence type="ECO:0000256" key="9">
    <source>
        <dbReference type="SAM" id="Phobius"/>
    </source>
</evidence>
<dbReference type="GO" id="GO:0005524">
    <property type="term" value="F:ATP binding"/>
    <property type="evidence" value="ECO:0007669"/>
    <property type="project" value="UniProtKB-KW"/>
</dbReference>
<dbReference type="EMBL" id="JACGWZ010000002">
    <property type="protein sequence ID" value="MBA8824755.1"/>
    <property type="molecule type" value="Genomic_DNA"/>
</dbReference>
<keyword evidence="6 14" id="KW-0418">Kinase</keyword>
<dbReference type="SUPFAM" id="SSF55874">
    <property type="entry name" value="ATPase domain of HSP90 chaperone/DNA topoisomerase II/histidine kinase"/>
    <property type="match status" value="1"/>
</dbReference>
<organism evidence="14 15">
    <name type="scientific">Halosaccharopolyspora lacisalsi</name>
    <dbReference type="NCBI Taxonomy" id="1000566"/>
    <lineage>
        <taxon>Bacteria</taxon>
        <taxon>Bacillati</taxon>
        <taxon>Actinomycetota</taxon>
        <taxon>Actinomycetes</taxon>
        <taxon>Pseudonocardiales</taxon>
        <taxon>Pseudonocardiaceae</taxon>
        <taxon>Halosaccharopolyspora</taxon>
    </lineage>
</organism>
<dbReference type="GO" id="GO:0000155">
    <property type="term" value="F:phosphorelay sensor kinase activity"/>
    <property type="evidence" value="ECO:0007669"/>
    <property type="project" value="InterPro"/>
</dbReference>
<dbReference type="Pfam" id="PF07730">
    <property type="entry name" value="HisKA_3"/>
    <property type="match status" value="1"/>
</dbReference>
<sequence>MYSAVGTWVRGHPRLADTALAAPLLILSTASAASAPDAPTWWMALLVAGGQCGPVLIRRERPTTAFVIASGAAFAQWLLDMGLLPATLVLLAALYNVASRCRWPNAAFAAVILELGTVFVYARWFVSAGGGLRLPMELIPSTILIGSTWIWGNSVRIRRAYLASLRERAAQAERERDNRAHIAAATERARIAREMHDIVSHSLSVITVQADGATYAMTTNPDQARQAVDTIAATGRYAQTEMRRMLGIFRSDEPNAQHAPQPGLDQLDQLVEQVRQAGLPVEFTVDGTPHTPPTGVGLAAYRIVQEALTNTLEHAGPGVSEVHLRIHHDENTLRIHLCDDGRGAAASPDEPHHATTRHQGHGLIGMQERVAAYGGSLRTGPRSGGGFEVVASLRLRPEEG</sequence>
<dbReference type="InterPro" id="IPR011712">
    <property type="entry name" value="Sig_transdc_His_kin_sub3_dim/P"/>
</dbReference>
<comment type="caution">
    <text evidence="14">The sequence shown here is derived from an EMBL/GenBank/DDBJ whole genome shotgun (WGS) entry which is preliminary data.</text>
</comment>
<keyword evidence="5" id="KW-0547">Nucleotide-binding</keyword>
<dbReference type="Proteomes" id="UP000569329">
    <property type="component" value="Unassembled WGS sequence"/>
</dbReference>
<dbReference type="Pfam" id="PF02518">
    <property type="entry name" value="HATPase_c"/>
    <property type="match status" value="1"/>
</dbReference>
<protein>
    <recommendedName>
        <fullName evidence="2">histidine kinase</fullName>
        <ecNumber evidence="2">2.7.13.3</ecNumber>
    </recommendedName>
</protein>
<evidence type="ECO:0000256" key="7">
    <source>
        <dbReference type="ARBA" id="ARBA00022840"/>
    </source>
</evidence>
<evidence type="ECO:0000256" key="8">
    <source>
        <dbReference type="ARBA" id="ARBA00023012"/>
    </source>
</evidence>
<feature type="chain" id="PRO_5039115547" description="histidine kinase" evidence="10">
    <location>
        <begin position="36"/>
        <end position="400"/>
    </location>
</feature>
<keyword evidence="3" id="KW-0597">Phosphoprotein</keyword>
<evidence type="ECO:0000256" key="6">
    <source>
        <dbReference type="ARBA" id="ARBA00022777"/>
    </source>
</evidence>
<keyword evidence="8" id="KW-0902">Two-component regulatory system</keyword>
<evidence type="ECO:0000313" key="15">
    <source>
        <dbReference type="Proteomes" id="UP000569329"/>
    </source>
</evidence>
<dbReference type="RefSeq" id="WP_182543978.1">
    <property type="nucleotide sequence ID" value="NZ_JACGWZ010000002.1"/>
</dbReference>
<dbReference type="Gene3D" id="1.20.5.1930">
    <property type="match status" value="1"/>
</dbReference>
<comment type="catalytic activity">
    <reaction evidence="1">
        <text>ATP + protein L-histidine = ADP + protein N-phospho-L-histidine.</text>
        <dbReference type="EC" id="2.7.13.3"/>
    </reaction>
</comment>
<evidence type="ECO:0000259" key="11">
    <source>
        <dbReference type="Pfam" id="PF02518"/>
    </source>
</evidence>
<reference evidence="14 15" key="1">
    <citation type="submission" date="2020-07" db="EMBL/GenBank/DDBJ databases">
        <title>Sequencing the genomes of 1000 actinobacteria strains.</title>
        <authorList>
            <person name="Klenk H.-P."/>
        </authorList>
    </citation>
    <scope>NUCLEOTIDE SEQUENCE [LARGE SCALE GENOMIC DNA]</scope>
    <source>
        <strain evidence="14 15">DSM 45975</strain>
    </source>
</reference>
<dbReference type="InterPro" id="IPR050482">
    <property type="entry name" value="Sensor_HK_TwoCompSys"/>
</dbReference>
<evidence type="ECO:0000313" key="14">
    <source>
        <dbReference type="EMBL" id="MBA8824755.1"/>
    </source>
</evidence>
<evidence type="ECO:0000256" key="3">
    <source>
        <dbReference type="ARBA" id="ARBA00022553"/>
    </source>
</evidence>
<dbReference type="CDD" id="cd16917">
    <property type="entry name" value="HATPase_UhpB-NarQ-NarX-like"/>
    <property type="match status" value="1"/>
</dbReference>
<dbReference type="AlphaFoldDB" id="A0A839DZC9"/>
<dbReference type="Pfam" id="PF23539">
    <property type="entry name" value="DUF7134"/>
    <property type="match status" value="1"/>
</dbReference>
<keyword evidence="10" id="KW-0732">Signal</keyword>
<keyword evidence="15" id="KW-1185">Reference proteome</keyword>
<keyword evidence="7" id="KW-0067">ATP-binding</keyword>
<gene>
    <name evidence="14" type="ORF">FHX42_002102</name>
</gene>
<dbReference type="GO" id="GO:0016020">
    <property type="term" value="C:membrane"/>
    <property type="evidence" value="ECO:0007669"/>
    <property type="project" value="InterPro"/>
</dbReference>
<accession>A0A839DZC9</accession>
<feature type="domain" description="Signal transduction histidine kinase subgroup 3 dimerisation and phosphoacceptor" evidence="12">
    <location>
        <begin position="187"/>
        <end position="252"/>
    </location>
</feature>
<keyword evidence="4" id="KW-0808">Transferase</keyword>
<feature type="signal peptide" evidence="10">
    <location>
        <begin position="1"/>
        <end position="35"/>
    </location>
</feature>
<feature type="transmembrane region" description="Helical" evidence="9">
    <location>
        <begin position="107"/>
        <end position="126"/>
    </location>
</feature>
<dbReference type="InterPro" id="IPR003594">
    <property type="entry name" value="HATPase_dom"/>
</dbReference>
<feature type="domain" description="DUF7134" evidence="13">
    <location>
        <begin position="7"/>
        <end position="159"/>
    </location>
</feature>
<dbReference type="PANTHER" id="PTHR24421">
    <property type="entry name" value="NITRATE/NITRITE SENSOR PROTEIN NARX-RELATED"/>
    <property type="match status" value="1"/>
</dbReference>
<evidence type="ECO:0000256" key="2">
    <source>
        <dbReference type="ARBA" id="ARBA00012438"/>
    </source>
</evidence>
<proteinExistence type="predicted"/>
<dbReference type="EC" id="2.7.13.3" evidence="2"/>
<keyword evidence="9" id="KW-0812">Transmembrane</keyword>
<dbReference type="GO" id="GO:0046983">
    <property type="term" value="F:protein dimerization activity"/>
    <property type="evidence" value="ECO:0007669"/>
    <property type="project" value="InterPro"/>
</dbReference>
<evidence type="ECO:0000256" key="4">
    <source>
        <dbReference type="ARBA" id="ARBA00022679"/>
    </source>
</evidence>
<evidence type="ECO:0000259" key="12">
    <source>
        <dbReference type="Pfam" id="PF07730"/>
    </source>
</evidence>
<dbReference type="InterPro" id="IPR036890">
    <property type="entry name" value="HATPase_C_sf"/>
</dbReference>
<keyword evidence="9" id="KW-1133">Transmembrane helix</keyword>
<feature type="transmembrane region" description="Helical" evidence="9">
    <location>
        <begin position="74"/>
        <end position="95"/>
    </location>
</feature>
<evidence type="ECO:0000259" key="13">
    <source>
        <dbReference type="Pfam" id="PF23539"/>
    </source>
</evidence>
<evidence type="ECO:0000256" key="5">
    <source>
        <dbReference type="ARBA" id="ARBA00022741"/>
    </source>
</evidence>
<dbReference type="InterPro" id="IPR055558">
    <property type="entry name" value="DUF7134"/>
</dbReference>
<feature type="domain" description="Histidine kinase/HSP90-like ATPase" evidence="11">
    <location>
        <begin position="299"/>
        <end position="396"/>
    </location>
</feature>